<keyword evidence="5" id="KW-1185">Reference proteome</keyword>
<feature type="domain" description="Calcineurin-like phosphoesterase C-terminal" evidence="2">
    <location>
        <begin position="369"/>
        <end position="552"/>
    </location>
</feature>
<dbReference type="OrthoDB" id="9804511at2"/>
<comment type="caution">
    <text evidence="4">The sequence shown here is derived from an EMBL/GenBank/DDBJ whole genome shotgun (WGS) entry which is preliminary data.</text>
</comment>
<evidence type="ECO:0008006" key="6">
    <source>
        <dbReference type="Google" id="ProtNLM"/>
    </source>
</evidence>
<feature type="domain" description="Calcineurin-like phosphoesterase N-terminal" evidence="3">
    <location>
        <begin position="56"/>
        <end position="114"/>
    </location>
</feature>
<keyword evidence="1" id="KW-0732">Signal</keyword>
<dbReference type="InterPro" id="IPR013783">
    <property type="entry name" value="Ig-like_fold"/>
</dbReference>
<dbReference type="InterPro" id="IPR032288">
    <property type="entry name" value="Metallophos_C"/>
</dbReference>
<dbReference type="Proteomes" id="UP000437709">
    <property type="component" value="Unassembled WGS sequence"/>
</dbReference>
<dbReference type="Gene3D" id="2.60.40.10">
    <property type="entry name" value="Immunoglobulins"/>
    <property type="match status" value="1"/>
</dbReference>
<reference evidence="4 5" key="1">
    <citation type="submission" date="2019-10" db="EMBL/GenBank/DDBJ databases">
        <title>Georgenia wutianyii sp. nov. and Georgenia yuyongxinii sp. nov. isolated from plateau pika (Ochotona curzoniae) in the Qinghai-Tibet plateau of China.</title>
        <authorList>
            <person name="Tian Z."/>
        </authorList>
    </citation>
    <scope>NUCLEOTIDE SEQUENCE [LARGE SCALE GENOMIC DNA]</scope>
    <source>
        <strain evidence="4 5">JCM 19765</strain>
    </source>
</reference>
<accession>A0A6N7EJD3</accession>
<dbReference type="GO" id="GO:0005975">
    <property type="term" value="P:carbohydrate metabolic process"/>
    <property type="evidence" value="ECO:0007669"/>
    <property type="project" value="UniProtKB-ARBA"/>
</dbReference>
<gene>
    <name evidence="4" type="ORF">GB881_04445</name>
</gene>
<dbReference type="InterPro" id="IPR051918">
    <property type="entry name" value="STPP_CPPED1"/>
</dbReference>
<evidence type="ECO:0000313" key="4">
    <source>
        <dbReference type="EMBL" id="MPV36306.1"/>
    </source>
</evidence>
<feature type="chain" id="PRO_5026694567" description="Phosphoesterase" evidence="1">
    <location>
        <begin position="33"/>
        <end position="570"/>
    </location>
</feature>
<dbReference type="InterPro" id="IPR032285">
    <property type="entry name" value="Metallophos_N"/>
</dbReference>
<protein>
    <recommendedName>
        <fullName evidence="6">Phosphoesterase</fullName>
    </recommendedName>
</protein>
<organism evidence="4 5">
    <name type="scientific">Georgenia subflava</name>
    <dbReference type="NCBI Taxonomy" id="1622177"/>
    <lineage>
        <taxon>Bacteria</taxon>
        <taxon>Bacillati</taxon>
        <taxon>Actinomycetota</taxon>
        <taxon>Actinomycetes</taxon>
        <taxon>Micrococcales</taxon>
        <taxon>Bogoriellaceae</taxon>
        <taxon>Georgenia</taxon>
    </lineage>
</organism>
<dbReference type="PANTHER" id="PTHR43143">
    <property type="entry name" value="METALLOPHOSPHOESTERASE, CALCINEURIN SUPERFAMILY"/>
    <property type="match status" value="1"/>
</dbReference>
<proteinExistence type="predicted"/>
<dbReference type="Pfam" id="PF16370">
    <property type="entry name" value="MetallophosC"/>
    <property type="match status" value="1"/>
</dbReference>
<dbReference type="InterPro" id="IPR029052">
    <property type="entry name" value="Metallo-depent_PP-like"/>
</dbReference>
<dbReference type="PANTHER" id="PTHR43143:SF6">
    <property type="entry name" value="BLL3016 PROTEIN"/>
    <property type="match status" value="1"/>
</dbReference>
<evidence type="ECO:0000256" key="1">
    <source>
        <dbReference type="SAM" id="SignalP"/>
    </source>
</evidence>
<dbReference type="Gene3D" id="3.60.21.10">
    <property type="match status" value="1"/>
</dbReference>
<evidence type="ECO:0000259" key="2">
    <source>
        <dbReference type="Pfam" id="PF16370"/>
    </source>
</evidence>
<dbReference type="Pfam" id="PF16371">
    <property type="entry name" value="MetallophosN"/>
    <property type="match status" value="1"/>
</dbReference>
<feature type="signal peptide" evidence="1">
    <location>
        <begin position="1"/>
        <end position="32"/>
    </location>
</feature>
<evidence type="ECO:0000259" key="3">
    <source>
        <dbReference type="Pfam" id="PF16371"/>
    </source>
</evidence>
<dbReference type="SUPFAM" id="SSF56300">
    <property type="entry name" value="Metallo-dependent phosphatases"/>
    <property type="match status" value="1"/>
</dbReference>
<sequence length="570" mass="61345">MCPEMIVTTRRLTLACTVVTAAVLLPGAAAVAAPTSENAEGVVYHDLNENGSRDAGEPGIADVPVSNGFDVVTTDADGAYTLPVDDETIIFVSKPNGYMVPVNEVQLPQFYYLHYPNGTPHELRYGGIAPTGPLPESVDFALVAQEQSVEFDALVFADPQTRTSGEISELRQDLVAELVGSDAAFGLTVGDVVNDPLHLFPEHNAAVAEIGIPWWNLPGNHDMDYDAPSDEHATDTFKSVFGPTNYSFDYGQVHVVAMDNIEKTGAGSAYRAHLSEAQLAWLANDLALVPDDKLVVLATHSPLRTDATISSGLNLSDESLQGLFDVLGDREHVYSFAGHDTSNSWQMFLGEEEGWTGAEPFHHQVLAEARGGGWGSGPVDERGVSAADMADGNPNGYYTMSFDGVDYTPRYKAASLPADFQMRLTFDGGASDEVHVPTGPSGSGGFTEPVTYHPRDWDTERWTAPTVTANVFDGGSRHTVEVSVDDRPFAEMTHSEPVTDPYISALYEQYRGTPEQPARPEWSSHLWTAALPTDLGPGSHTVTVRSTDPYGQVSTSTSEIEIVAGRPTHG</sequence>
<name>A0A6N7EJD3_9MICO</name>
<dbReference type="SUPFAM" id="SSF117074">
    <property type="entry name" value="Hypothetical protein PA1324"/>
    <property type="match status" value="1"/>
</dbReference>
<dbReference type="EMBL" id="WHPC01000009">
    <property type="protein sequence ID" value="MPV36306.1"/>
    <property type="molecule type" value="Genomic_DNA"/>
</dbReference>
<evidence type="ECO:0000313" key="5">
    <source>
        <dbReference type="Proteomes" id="UP000437709"/>
    </source>
</evidence>
<dbReference type="AlphaFoldDB" id="A0A6N7EJD3"/>